<dbReference type="RefSeq" id="WP_086583151.1">
    <property type="nucleotide sequence ID" value="NZ_MUIZ01000006.1"/>
</dbReference>
<dbReference type="Proteomes" id="UP000194606">
    <property type="component" value="Unassembled WGS sequence"/>
</dbReference>
<feature type="transmembrane region" description="Helical" evidence="1">
    <location>
        <begin position="51"/>
        <end position="77"/>
    </location>
</feature>
<dbReference type="CDD" id="cd16015">
    <property type="entry name" value="LTA_synthase"/>
    <property type="match status" value="1"/>
</dbReference>
<dbReference type="Gene3D" id="3.40.720.10">
    <property type="entry name" value="Alkaline Phosphatase, subunit A"/>
    <property type="match status" value="1"/>
</dbReference>
<proteinExistence type="predicted"/>
<evidence type="ECO:0000259" key="2">
    <source>
        <dbReference type="Pfam" id="PF00884"/>
    </source>
</evidence>
<gene>
    <name evidence="3" type="ORF">BZZ03_09625</name>
</gene>
<sequence>MILFFSICYMHSGLADSITMESIVFMLITALLLTSLSIVLVGIFEYQFGLLLFSLINALIYIGSSIKMNTTGVPVMWADFNSGLFWDVVWNMYLKQNYPYIILSFVIVVLLFYFMHPKKISILTFQTRMRQILIGGIGLVTILVLVGKVFVTTVHSRSFEEQGSLVYFISSREVDAMSSSGILNQYSQEKMEKIVKKYEEEFSTKKNFGKDDETVITVLSESLADPKSFSGISWKEDPMPNFRKLQNASGGYLQSTMFGGGTTNVEFSVLTGFSYSFFNQQINAFDYMNQNPDRNQSIAQYKGDNIAIHTHMKTGYHRADVLPNLGFSKFTGREDLLKMEETSSAVYYAEGYLSDYTLFDQILNEVSSSTEKNLLVHGLSMQNHYPYTEDLKGKLENKDVLISGNNLNAEQKQLALYARGVKKTDEALGTFIQSLEALDRNVTVIMYGDHYPALDNSVYMKYPVKSDENKLINDHSTPYFVWKNHNRKSENVSKSVTPEGLAVLAMKEGNTKVPVFYQFVDKLEKVDKETSIHQEMLEDYELIQYDMLEGEQYSKVLFEK</sequence>
<evidence type="ECO:0000256" key="1">
    <source>
        <dbReference type="SAM" id="Phobius"/>
    </source>
</evidence>
<dbReference type="Pfam" id="PF00884">
    <property type="entry name" value="Sulfatase"/>
    <property type="match status" value="1"/>
</dbReference>
<name>A0A252CC36_9LACT</name>
<keyword evidence="1" id="KW-0812">Transmembrane</keyword>
<reference evidence="3 4" key="1">
    <citation type="submission" date="2017-02" db="EMBL/GenBank/DDBJ databases">
        <authorList>
            <person name="Peterson S.W."/>
        </authorList>
    </citation>
    <scope>NUCLEOTIDE SEQUENCE [LARGE SCALE GENOMIC DNA]</scope>
    <source>
        <strain evidence="3">159469</strain>
    </source>
</reference>
<feature type="transmembrane region" description="Helical" evidence="1">
    <location>
        <begin position="132"/>
        <end position="151"/>
    </location>
</feature>
<organism evidence="3 4">
    <name type="scientific">Lactococcus petauri</name>
    <dbReference type="NCBI Taxonomy" id="1940789"/>
    <lineage>
        <taxon>Bacteria</taxon>
        <taxon>Bacillati</taxon>
        <taxon>Bacillota</taxon>
        <taxon>Bacilli</taxon>
        <taxon>Lactobacillales</taxon>
        <taxon>Streptococcaceae</taxon>
        <taxon>Lactococcus</taxon>
    </lineage>
</organism>
<evidence type="ECO:0000313" key="3">
    <source>
        <dbReference type="EMBL" id="OUK03899.1"/>
    </source>
</evidence>
<keyword evidence="1" id="KW-0472">Membrane</keyword>
<dbReference type="InterPro" id="IPR017850">
    <property type="entry name" value="Alkaline_phosphatase_core_sf"/>
</dbReference>
<evidence type="ECO:0000313" key="4">
    <source>
        <dbReference type="Proteomes" id="UP000194606"/>
    </source>
</evidence>
<comment type="caution">
    <text evidence="3">The sequence shown here is derived from an EMBL/GenBank/DDBJ whole genome shotgun (WGS) entry which is preliminary data.</text>
</comment>
<dbReference type="InterPro" id="IPR000917">
    <property type="entry name" value="Sulfatase_N"/>
</dbReference>
<dbReference type="EMBL" id="MUIZ01000006">
    <property type="protein sequence ID" value="OUK03899.1"/>
    <property type="molecule type" value="Genomic_DNA"/>
</dbReference>
<feature type="domain" description="Sulfatase N-terminal" evidence="2">
    <location>
        <begin position="214"/>
        <end position="495"/>
    </location>
</feature>
<feature type="transmembrane region" description="Helical" evidence="1">
    <location>
        <begin position="97"/>
        <end position="116"/>
    </location>
</feature>
<protein>
    <recommendedName>
        <fullName evidence="2">Sulfatase N-terminal domain-containing protein</fullName>
    </recommendedName>
</protein>
<feature type="transmembrane region" description="Helical" evidence="1">
    <location>
        <begin position="25"/>
        <end position="44"/>
    </location>
</feature>
<dbReference type="AlphaFoldDB" id="A0A252CC36"/>
<accession>A0A252CC36</accession>
<dbReference type="SUPFAM" id="SSF53649">
    <property type="entry name" value="Alkaline phosphatase-like"/>
    <property type="match status" value="1"/>
</dbReference>
<keyword evidence="1" id="KW-1133">Transmembrane helix</keyword>